<proteinExistence type="predicted"/>
<protein>
    <submittedName>
        <fullName evidence="2">Uncharacterized protein</fullName>
    </submittedName>
</protein>
<reference evidence="3" key="1">
    <citation type="submission" date="2013-09" db="EMBL/GenBank/DDBJ databases">
        <title>The Genome Sequence of Anopheles culicifacies species A.</title>
        <authorList>
            <consortium name="The Broad Institute Genomics Platform"/>
            <person name="Neafsey D.E."/>
            <person name="Besansky N."/>
            <person name="Howell P."/>
            <person name="Walton C."/>
            <person name="Young S.K."/>
            <person name="Zeng Q."/>
            <person name="Gargeya S."/>
            <person name="Fitzgerald M."/>
            <person name="Haas B."/>
            <person name="Abouelleil A."/>
            <person name="Allen A.W."/>
            <person name="Alvarado L."/>
            <person name="Arachchi H.M."/>
            <person name="Berlin A.M."/>
            <person name="Chapman S.B."/>
            <person name="Gainer-Dewar J."/>
            <person name="Goldberg J."/>
            <person name="Griggs A."/>
            <person name="Gujja S."/>
            <person name="Hansen M."/>
            <person name="Howarth C."/>
            <person name="Imamovic A."/>
            <person name="Ireland A."/>
            <person name="Larimer J."/>
            <person name="McCowan C."/>
            <person name="Murphy C."/>
            <person name="Pearson M."/>
            <person name="Poon T.W."/>
            <person name="Priest M."/>
            <person name="Roberts A."/>
            <person name="Saif S."/>
            <person name="Shea T."/>
            <person name="Sisk P."/>
            <person name="Sykes S."/>
            <person name="Wortman J."/>
            <person name="Nusbaum C."/>
            <person name="Birren B."/>
        </authorList>
    </citation>
    <scope>NUCLEOTIDE SEQUENCE [LARGE SCALE GENOMIC DNA]</scope>
    <source>
        <strain evidence="3">A-37</strain>
    </source>
</reference>
<keyword evidence="3" id="KW-1185">Reference proteome</keyword>
<name>A0A182MX13_9DIPT</name>
<dbReference type="EnsemblMetazoa" id="ACUA028361-RA">
    <property type="protein sequence ID" value="ACUA028361-PA"/>
    <property type="gene ID" value="ACUA028361"/>
</dbReference>
<feature type="signal peptide" evidence="1">
    <location>
        <begin position="1"/>
        <end position="19"/>
    </location>
</feature>
<sequence length="157" mass="17563">MKLIVLVLAVGCMANLSFANDAIAPKFVKPTSKPLRYGGSDIDKCGCHEIVAKLKRVESNLLKLILNLRNKYGSVYSELTDMKKHVDSVSWYVGQTSDTAKSIDEQVTSSSVTLSEIMYAIRELTIKQQKLVTKTFLTESILALDKRHEEYKPPVPE</sequence>
<reference evidence="2" key="2">
    <citation type="submission" date="2020-05" db="UniProtKB">
        <authorList>
            <consortium name="EnsemblMetazoa"/>
        </authorList>
    </citation>
    <scope>IDENTIFICATION</scope>
    <source>
        <strain evidence="2">A-37</strain>
    </source>
</reference>
<dbReference type="AlphaFoldDB" id="A0A182MX13"/>
<evidence type="ECO:0000256" key="1">
    <source>
        <dbReference type="SAM" id="SignalP"/>
    </source>
</evidence>
<feature type="chain" id="PRO_5008128937" evidence="1">
    <location>
        <begin position="20"/>
        <end position="157"/>
    </location>
</feature>
<dbReference type="VEuPathDB" id="VectorBase:ACUA028361"/>
<evidence type="ECO:0000313" key="2">
    <source>
        <dbReference type="EnsemblMetazoa" id="ACUA028361-PA"/>
    </source>
</evidence>
<accession>A0A182MX13</accession>
<evidence type="ECO:0000313" key="3">
    <source>
        <dbReference type="Proteomes" id="UP000075883"/>
    </source>
</evidence>
<dbReference type="STRING" id="139723.A0A182MX13"/>
<keyword evidence="1" id="KW-0732">Signal</keyword>
<dbReference type="Proteomes" id="UP000075883">
    <property type="component" value="Unassembled WGS sequence"/>
</dbReference>
<organism evidence="2 3">
    <name type="scientific">Anopheles culicifacies</name>
    <dbReference type="NCBI Taxonomy" id="139723"/>
    <lineage>
        <taxon>Eukaryota</taxon>
        <taxon>Metazoa</taxon>
        <taxon>Ecdysozoa</taxon>
        <taxon>Arthropoda</taxon>
        <taxon>Hexapoda</taxon>
        <taxon>Insecta</taxon>
        <taxon>Pterygota</taxon>
        <taxon>Neoptera</taxon>
        <taxon>Endopterygota</taxon>
        <taxon>Diptera</taxon>
        <taxon>Nematocera</taxon>
        <taxon>Culicoidea</taxon>
        <taxon>Culicidae</taxon>
        <taxon>Anophelinae</taxon>
        <taxon>Anopheles</taxon>
        <taxon>culicifacies species complex</taxon>
    </lineage>
</organism>
<dbReference type="EMBL" id="AXCM01001265">
    <property type="status" value="NOT_ANNOTATED_CDS"/>
    <property type="molecule type" value="Genomic_DNA"/>
</dbReference>